<dbReference type="Pfam" id="PF12499">
    <property type="entry name" value="DUF3707"/>
    <property type="match status" value="1"/>
</dbReference>
<gene>
    <name evidence="3" type="ORF">HaLaN_28609</name>
</gene>
<comment type="caution">
    <text evidence="3">The sequence shown here is derived from an EMBL/GenBank/DDBJ whole genome shotgun (WGS) entry which is preliminary data.</text>
</comment>
<keyword evidence="4" id="KW-1185">Reference proteome</keyword>
<sequence>MTNRSMGWNAVLCMQLATYASQFVLNGMPGLLQPLQCWAYTGRSLSLGGYFADAASCPEYLARVRSPDIVLLLTSALNLTCGDSLMASVNGGANPTQLATRLCITPGGSPPQPAPAPSPSSPDITLPCTASITVTSAVDRPWGLAQCDLLALFANQLYVDWLGPLIYNSSSGVLLPFACYSQNSQSLSVQALFTLDTCYSAQLVFVLYTPARLIASALNLTCGDSITGVTSYNTTASKTWADDLLCNAPVNKVINYGIMFDASTCDHLASFASIVVMIVSAVLSGSQANTSFFQALSNAAAAQLLAISFDLACGDSVSAYSATCGGFLTVQRELCIASPAPSPPLRPALPPPPSPLPSSRVCTIVTQIYQSTLRADPDGVPVQYTQGHCDHLAFYSNIMYLADIPRNTLTGPRLLSNFTCFFFSTNTLIVVASVREAAASSTFFGAFNNTMAAELAGVAFNLGCGDQLHASSSCNGDVMPFPFSNCNRASDRSPWRMSLASQEAGFYNPASRVAGTRVCLVVFVNRTAAGSCRVDGGNTCCTMGMNKVDFNVAPDCQHSVQDVTVNGEPASPAIFERTTPVMKITGLKTPYATGLIDGVEVCFTLDETSNCPTLSSLCGGTVCRYAVYNEPQRYNCCP</sequence>
<evidence type="ECO:0000313" key="4">
    <source>
        <dbReference type="Proteomes" id="UP000485058"/>
    </source>
</evidence>
<evidence type="ECO:0000256" key="1">
    <source>
        <dbReference type="SAM" id="SignalP"/>
    </source>
</evidence>
<feature type="domain" description="Pherophorin" evidence="2">
    <location>
        <begin position="481"/>
        <end position="638"/>
    </location>
</feature>
<dbReference type="AlphaFoldDB" id="A0A6A0AB29"/>
<dbReference type="EMBL" id="BLLF01004570">
    <property type="protein sequence ID" value="GFH29868.1"/>
    <property type="molecule type" value="Genomic_DNA"/>
</dbReference>
<name>A0A6A0AB29_HAELA</name>
<feature type="non-terminal residue" evidence="3">
    <location>
        <position position="638"/>
    </location>
</feature>
<organism evidence="3 4">
    <name type="scientific">Haematococcus lacustris</name>
    <name type="common">Green alga</name>
    <name type="synonym">Haematococcus pluvialis</name>
    <dbReference type="NCBI Taxonomy" id="44745"/>
    <lineage>
        <taxon>Eukaryota</taxon>
        <taxon>Viridiplantae</taxon>
        <taxon>Chlorophyta</taxon>
        <taxon>core chlorophytes</taxon>
        <taxon>Chlorophyceae</taxon>
        <taxon>CS clade</taxon>
        <taxon>Chlamydomonadales</taxon>
        <taxon>Haematococcaceae</taxon>
        <taxon>Haematococcus</taxon>
    </lineage>
</organism>
<dbReference type="Proteomes" id="UP000485058">
    <property type="component" value="Unassembled WGS sequence"/>
</dbReference>
<dbReference type="InterPro" id="IPR024616">
    <property type="entry name" value="Pherophorin"/>
</dbReference>
<protein>
    <submittedName>
        <fullName evidence="3">DUF3707 domain-containing protein</fullName>
    </submittedName>
</protein>
<proteinExistence type="predicted"/>
<reference evidence="3 4" key="1">
    <citation type="submission" date="2020-02" db="EMBL/GenBank/DDBJ databases">
        <title>Draft genome sequence of Haematococcus lacustris strain NIES-144.</title>
        <authorList>
            <person name="Morimoto D."/>
            <person name="Nakagawa S."/>
            <person name="Yoshida T."/>
            <person name="Sawayama S."/>
        </authorList>
    </citation>
    <scope>NUCLEOTIDE SEQUENCE [LARGE SCALE GENOMIC DNA]</scope>
    <source>
        <strain evidence="3 4">NIES-144</strain>
    </source>
</reference>
<accession>A0A6A0AB29</accession>
<feature type="chain" id="PRO_5025465449" evidence="1">
    <location>
        <begin position="23"/>
        <end position="638"/>
    </location>
</feature>
<feature type="signal peptide" evidence="1">
    <location>
        <begin position="1"/>
        <end position="22"/>
    </location>
</feature>
<evidence type="ECO:0000313" key="3">
    <source>
        <dbReference type="EMBL" id="GFH29868.1"/>
    </source>
</evidence>
<evidence type="ECO:0000259" key="2">
    <source>
        <dbReference type="Pfam" id="PF12499"/>
    </source>
</evidence>
<feature type="non-terminal residue" evidence="3">
    <location>
        <position position="1"/>
    </location>
</feature>
<keyword evidence="1" id="KW-0732">Signal</keyword>